<proteinExistence type="predicted"/>
<protein>
    <submittedName>
        <fullName evidence="1">Uncharacterized protein</fullName>
    </submittedName>
</protein>
<dbReference type="AlphaFoldDB" id="A0A5C3MSN2"/>
<name>A0A5C3MSN2_9AGAM</name>
<sequence length="77" mass="8538">MVKELCILPPLGRLLRVRCCLILFVPRTGSLVMSSSLCIPVARIVLSFTEETSASKSNVEHLLCFKPGIVEMHSRPN</sequence>
<evidence type="ECO:0000313" key="1">
    <source>
        <dbReference type="EMBL" id="TFK47977.1"/>
    </source>
</evidence>
<organism evidence="1 2">
    <name type="scientific">Heliocybe sulcata</name>
    <dbReference type="NCBI Taxonomy" id="5364"/>
    <lineage>
        <taxon>Eukaryota</taxon>
        <taxon>Fungi</taxon>
        <taxon>Dikarya</taxon>
        <taxon>Basidiomycota</taxon>
        <taxon>Agaricomycotina</taxon>
        <taxon>Agaricomycetes</taxon>
        <taxon>Gloeophyllales</taxon>
        <taxon>Gloeophyllaceae</taxon>
        <taxon>Heliocybe</taxon>
    </lineage>
</organism>
<gene>
    <name evidence="1" type="ORF">OE88DRAFT_584850</name>
</gene>
<accession>A0A5C3MSN2</accession>
<dbReference type="Proteomes" id="UP000305948">
    <property type="component" value="Unassembled WGS sequence"/>
</dbReference>
<evidence type="ECO:0000313" key="2">
    <source>
        <dbReference type="Proteomes" id="UP000305948"/>
    </source>
</evidence>
<reference evidence="1 2" key="1">
    <citation type="journal article" date="2019" name="Nat. Ecol. Evol.">
        <title>Megaphylogeny resolves global patterns of mushroom evolution.</title>
        <authorList>
            <person name="Varga T."/>
            <person name="Krizsan K."/>
            <person name="Foldi C."/>
            <person name="Dima B."/>
            <person name="Sanchez-Garcia M."/>
            <person name="Sanchez-Ramirez S."/>
            <person name="Szollosi G.J."/>
            <person name="Szarkandi J.G."/>
            <person name="Papp V."/>
            <person name="Albert L."/>
            <person name="Andreopoulos W."/>
            <person name="Angelini C."/>
            <person name="Antonin V."/>
            <person name="Barry K.W."/>
            <person name="Bougher N.L."/>
            <person name="Buchanan P."/>
            <person name="Buyck B."/>
            <person name="Bense V."/>
            <person name="Catcheside P."/>
            <person name="Chovatia M."/>
            <person name="Cooper J."/>
            <person name="Damon W."/>
            <person name="Desjardin D."/>
            <person name="Finy P."/>
            <person name="Geml J."/>
            <person name="Haridas S."/>
            <person name="Hughes K."/>
            <person name="Justo A."/>
            <person name="Karasinski D."/>
            <person name="Kautmanova I."/>
            <person name="Kiss B."/>
            <person name="Kocsube S."/>
            <person name="Kotiranta H."/>
            <person name="LaButti K.M."/>
            <person name="Lechner B.E."/>
            <person name="Liimatainen K."/>
            <person name="Lipzen A."/>
            <person name="Lukacs Z."/>
            <person name="Mihaltcheva S."/>
            <person name="Morgado L.N."/>
            <person name="Niskanen T."/>
            <person name="Noordeloos M.E."/>
            <person name="Ohm R.A."/>
            <person name="Ortiz-Santana B."/>
            <person name="Ovrebo C."/>
            <person name="Racz N."/>
            <person name="Riley R."/>
            <person name="Savchenko A."/>
            <person name="Shiryaev A."/>
            <person name="Soop K."/>
            <person name="Spirin V."/>
            <person name="Szebenyi C."/>
            <person name="Tomsovsky M."/>
            <person name="Tulloss R.E."/>
            <person name="Uehling J."/>
            <person name="Grigoriev I.V."/>
            <person name="Vagvolgyi C."/>
            <person name="Papp T."/>
            <person name="Martin F.M."/>
            <person name="Miettinen O."/>
            <person name="Hibbett D.S."/>
            <person name="Nagy L.G."/>
        </authorList>
    </citation>
    <scope>NUCLEOTIDE SEQUENCE [LARGE SCALE GENOMIC DNA]</scope>
    <source>
        <strain evidence="1 2">OMC1185</strain>
    </source>
</reference>
<keyword evidence="2" id="KW-1185">Reference proteome</keyword>
<dbReference type="EMBL" id="ML213521">
    <property type="protein sequence ID" value="TFK47977.1"/>
    <property type="molecule type" value="Genomic_DNA"/>
</dbReference>